<dbReference type="AlphaFoldDB" id="A0A8D2QIM6"/>
<feature type="region of interest" description="Disordered" evidence="1">
    <location>
        <begin position="39"/>
        <end position="253"/>
    </location>
</feature>
<name>A0A8D2QIM6_ZONAL</name>
<feature type="compositionally biased region" description="Low complexity" evidence="1">
    <location>
        <begin position="166"/>
        <end position="184"/>
    </location>
</feature>
<feature type="compositionally biased region" description="Basic residues" evidence="1">
    <location>
        <begin position="102"/>
        <end position="113"/>
    </location>
</feature>
<evidence type="ECO:0000313" key="3">
    <source>
        <dbReference type="Proteomes" id="UP000694413"/>
    </source>
</evidence>
<dbReference type="Proteomes" id="UP000694413">
    <property type="component" value="Unassembled WGS sequence"/>
</dbReference>
<reference evidence="2" key="1">
    <citation type="submission" date="2025-08" db="UniProtKB">
        <authorList>
            <consortium name="Ensembl"/>
        </authorList>
    </citation>
    <scope>IDENTIFICATION</scope>
</reference>
<feature type="compositionally biased region" description="Gly residues" evidence="1">
    <location>
        <begin position="155"/>
        <end position="165"/>
    </location>
</feature>
<accession>A0A8D2QIM6</accession>
<evidence type="ECO:0000256" key="1">
    <source>
        <dbReference type="SAM" id="MobiDB-lite"/>
    </source>
</evidence>
<feature type="compositionally biased region" description="Gly residues" evidence="1">
    <location>
        <begin position="39"/>
        <end position="51"/>
    </location>
</feature>
<keyword evidence="3" id="KW-1185">Reference proteome</keyword>
<sequence length="313" mass="31911">MSLQSPHPGKGWGTQEHSLQGSVQLLERGALLAEPVLGAVGGGRAGAGAASGPGPRPRGRHELLDGAGGSPGIPAAAHPVHRGRGAAAQRRLHLPQPAQRLQQRRRRAPRAPRHGAVPPHIAVPPRPRRCPGTGPGPSPGRRRAPTAMTPETGRHGSGAALGGAGPSAREPAALPVAGPGALCPGTGGVQRPQHSRGSPPSPQTPTRASAGVPSPQCSEVRSPQPGLRYPQQPRSSVPSAQAPAGSHYRITPGSGALCPSPAITRWCQAQQGSHVLHPSQGTTKLPLRPLAPHQDGARVVQGVLSHQGNATHQ</sequence>
<protein>
    <submittedName>
        <fullName evidence="2">Uncharacterized protein</fullName>
    </submittedName>
</protein>
<evidence type="ECO:0000313" key="2">
    <source>
        <dbReference type="Ensembl" id="ENSZALP00000019651.1"/>
    </source>
</evidence>
<dbReference type="Ensembl" id="ENSZALT00000025800.1">
    <property type="protein sequence ID" value="ENSZALP00000019651.1"/>
    <property type="gene ID" value="ENSZALG00000015539.1"/>
</dbReference>
<feature type="region of interest" description="Disordered" evidence="1">
    <location>
        <begin position="1"/>
        <end position="20"/>
    </location>
</feature>
<organism evidence="2 3">
    <name type="scientific">Zonotrichia albicollis</name>
    <name type="common">White-throated sparrow</name>
    <name type="synonym">Fringilla albicollis</name>
    <dbReference type="NCBI Taxonomy" id="44394"/>
    <lineage>
        <taxon>Eukaryota</taxon>
        <taxon>Metazoa</taxon>
        <taxon>Chordata</taxon>
        <taxon>Craniata</taxon>
        <taxon>Vertebrata</taxon>
        <taxon>Euteleostomi</taxon>
        <taxon>Archelosauria</taxon>
        <taxon>Archosauria</taxon>
        <taxon>Dinosauria</taxon>
        <taxon>Saurischia</taxon>
        <taxon>Theropoda</taxon>
        <taxon>Coelurosauria</taxon>
        <taxon>Aves</taxon>
        <taxon>Neognathae</taxon>
        <taxon>Neoaves</taxon>
        <taxon>Telluraves</taxon>
        <taxon>Australaves</taxon>
        <taxon>Passeriformes</taxon>
        <taxon>Passerellidae</taxon>
        <taxon>Zonotrichia</taxon>
    </lineage>
</organism>
<proteinExistence type="predicted"/>
<reference evidence="2" key="2">
    <citation type="submission" date="2025-09" db="UniProtKB">
        <authorList>
            <consortium name="Ensembl"/>
        </authorList>
    </citation>
    <scope>IDENTIFICATION</scope>
</reference>